<comment type="caution">
    <text evidence="2">The sequence shown here is derived from an EMBL/GenBank/DDBJ whole genome shotgun (WGS) entry which is preliminary data.</text>
</comment>
<gene>
    <name evidence="2" type="ORF">B1526_0883</name>
</gene>
<dbReference type="Proteomes" id="UP000218399">
    <property type="component" value="Unassembled WGS sequence"/>
</dbReference>
<dbReference type="AlphaFoldDB" id="A0A2A2EG81"/>
<keyword evidence="1" id="KW-1133">Transmembrane helix</keyword>
<evidence type="ECO:0000313" key="2">
    <source>
        <dbReference type="EMBL" id="PAU67908.1"/>
    </source>
</evidence>
<feature type="transmembrane region" description="Helical" evidence="1">
    <location>
        <begin position="20"/>
        <end position="43"/>
    </location>
</feature>
<reference evidence="2 3" key="1">
    <citation type="journal article" date="2017" name="ISME J.">
        <title>Unveiling bifidobacterial biogeography across the mammalian branch of the tree of life.</title>
        <authorList>
            <person name="Milani C."/>
            <person name="Mangifesta M."/>
            <person name="Mancabelli L."/>
            <person name="Lugli G.A."/>
            <person name="James K."/>
            <person name="Duranti S."/>
            <person name="Turroni F."/>
            <person name="Ferrario C."/>
            <person name="Ossiprandi M.C."/>
            <person name="van Sinderen D."/>
            <person name="Ventura M."/>
        </authorList>
    </citation>
    <scope>NUCLEOTIDE SEQUENCE [LARGE SCALE GENOMIC DNA]</scope>
    <source>
        <strain evidence="3">Ham19E</strain>
    </source>
</reference>
<dbReference type="RefSeq" id="WP_235607031.1">
    <property type="nucleotide sequence ID" value="NZ_MVOH01000008.1"/>
</dbReference>
<organism evidence="2 3">
    <name type="scientific">Bifidobacterium criceti</name>
    <dbReference type="NCBI Taxonomy" id="1960969"/>
    <lineage>
        <taxon>Bacteria</taxon>
        <taxon>Bacillati</taxon>
        <taxon>Actinomycetota</taxon>
        <taxon>Actinomycetes</taxon>
        <taxon>Bifidobacteriales</taxon>
        <taxon>Bifidobacteriaceae</taxon>
        <taxon>Bifidobacterium</taxon>
    </lineage>
</organism>
<name>A0A2A2EG81_9BIFI</name>
<dbReference type="InterPro" id="IPR036278">
    <property type="entry name" value="Sialidase_sf"/>
</dbReference>
<evidence type="ECO:0000313" key="3">
    <source>
        <dbReference type="Proteomes" id="UP000218399"/>
    </source>
</evidence>
<accession>A0A2A2EG81</accession>
<protein>
    <submittedName>
        <fullName evidence="2">Oxidoreductase</fullName>
    </submittedName>
</protein>
<dbReference type="EMBL" id="MVOH01000008">
    <property type="protein sequence ID" value="PAU67908.1"/>
    <property type="molecule type" value="Genomic_DNA"/>
</dbReference>
<keyword evidence="3" id="KW-1185">Reference proteome</keyword>
<keyword evidence="1" id="KW-0472">Membrane</keyword>
<dbReference type="SUPFAM" id="SSF50939">
    <property type="entry name" value="Sialidases"/>
    <property type="match status" value="1"/>
</dbReference>
<proteinExistence type="predicted"/>
<sequence>MGRTQQPQQAQGDGSHRTRAIIIVCAVVFAVLVAIGVRLGTWWHAYTVPPMAGRTIARASSDSTVTDDVSQWYSQWMGRQKEIGVAPQYQLRSVHVRDVQRLPGIASRYDESDGRNIYVQLDATVWARFASMQRVTDVPGCQTYGVESGINESCVFELEPQRDGYRIVQVMEPIVYQRLAHPEEFEKTEPDPTAPVLDGHNGYRLSQERLEVTYDGGTTWHEVPDGVERIVGGINANTTLWLEPSMYVITPRFTAFVGYDDGAHTAELIYSWDAGSTWLTSVVGTGVQAPSYISVVGDTIVAAYGYGVAAGSVGYAMAASTLSALRAHAEGVWRNVPMFMQYPSNLTIVGLVDDTTVLVGQTGSLHVSSDSGATWRALGIPKEPGLEDKLGYYPFDTPTRVWTENGTSYLAIGQGDDADYTLDGAIMEAVFSYDPADDTFAFVRERPAPAPTLAG</sequence>
<evidence type="ECO:0000256" key="1">
    <source>
        <dbReference type="SAM" id="Phobius"/>
    </source>
</evidence>
<keyword evidence="1" id="KW-0812">Transmembrane</keyword>